<feature type="signal peptide" evidence="2">
    <location>
        <begin position="1"/>
        <end position="19"/>
    </location>
</feature>
<name>A0ABT0RDJ5_9SPHN</name>
<keyword evidence="2" id="KW-0732">Signal</keyword>
<evidence type="ECO:0000256" key="1">
    <source>
        <dbReference type="SAM" id="MobiDB-lite"/>
    </source>
</evidence>
<evidence type="ECO:0000256" key="2">
    <source>
        <dbReference type="SAM" id="SignalP"/>
    </source>
</evidence>
<feature type="compositionally biased region" description="Low complexity" evidence="1">
    <location>
        <begin position="28"/>
        <end position="52"/>
    </location>
</feature>
<keyword evidence="4" id="KW-1185">Reference proteome</keyword>
<dbReference type="Proteomes" id="UP001165343">
    <property type="component" value="Unassembled WGS sequence"/>
</dbReference>
<gene>
    <name evidence="3" type="ORF">LZ519_03130</name>
</gene>
<dbReference type="RefSeq" id="WP_249867271.1">
    <property type="nucleotide sequence ID" value="NZ_JAMGBC010000001.1"/>
</dbReference>
<comment type="caution">
    <text evidence="3">The sequence shown here is derived from an EMBL/GenBank/DDBJ whole genome shotgun (WGS) entry which is preliminary data.</text>
</comment>
<accession>A0ABT0RDJ5</accession>
<feature type="region of interest" description="Disordered" evidence="1">
    <location>
        <begin position="25"/>
        <end position="52"/>
    </location>
</feature>
<dbReference type="EMBL" id="JAMGBC010000001">
    <property type="protein sequence ID" value="MCL6678311.1"/>
    <property type="molecule type" value="Genomic_DNA"/>
</dbReference>
<proteinExistence type="predicted"/>
<evidence type="ECO:0000313" key="4">
    <source>
        <dbReference type="Proteomes" id="UP001165343"/>
    </source>
</evidence>
<evidence type="ECO:0000313" key="3">
    <source>
        <dbReference type="EMBL" id="MCL6678311.1"/>
    </source>
</evidence>
<feature type="region of interest" description="Disordered" evidence="1">
    <location>
        <begin position="133"/>
        <end position="152"/>
    </location>
</feature>
<sequence length="152" mass="14735">MASKPMNLLAIAAAVATLGACKTEAPQSSGTTAATEGSAGTTGTNGATGSGSSIPTLVNVSLENVLNDLSVSLQVNRDSIPVTAQVPVDVAAAVCGVSVDALAASLASGNGSCKATTTSPQLVQVVQQQISTGGSVTGGDQTTTVPTVNDMM</sequence>
<feature type="chain" id="PRO_5045488179" evidence="2">
    <location>
        <begin position="20"/>
        <end position="152"/>
    </location>
</feature>
<reference evidence="3" key="1">
    <citation type="submission" date="2022-05" db="EMBL/GenBank/DDBJ databases">
        <authorList>
            <person name="Jo J.-H."/>
            <person name="Im W.-T."/>
        </authorList>
    </citation>
    <scope>NUCLEOTIDE SEQUENCE</scope>
    <source>
        <strain evidence="3">RG327</strain>
    </source>
</reference>
<organism evidence="3 4">
    <name type="scientific">Sphingomonas anseongensis</name>
    <dbReference type="NCBI Taxonomy" id="2908207"/>
    <lineage>
        <taxon>Bacteria</taxon>
        <taxon>Pseudomonadati</taxon>
        <taxon>Pseudomonadota</taxon>
        <taxon>Alphaproteobacteria</taxon>
        <taxon>Sphingomonadales</taxon>
        <taxon>Sphingomonadaceae</taxon>
        <taxon>Sphingomonas</taxon>
    </lineage>
</organism>
<dbReference type="PROSITE" id="PS51257">
    <property type="entry name" value="PROKAR_LIPOPROTEIN"/>
    <property type="match status" value="1"/>
</dbReference>
<protein>
    <submittedName>
        <fullName evidence="3">Uncharacterized protein</fullName>
    </submittedName>
</protein>